<name>D8KC70_NITWC</name>
<protein>
    <submittedName>
        <fullName evidence="2">ATPase associated with various cellular activities AAA_5</fullName>
    </submittedName>
</protein>
<dbReference type="KEGG" id="nwa:Nwat_3019"/>
<dbReference type="GO" id="GO:0016887">
    <property type="term" value="F:ATP hydrolysis activity"/>
    <property type="evidence" value="ECO:0007669"/>
    <property type="project" value="InterPro"/>
</dbReference>
<dbReference type="SUPFAM" id="SSF52540">
    <property type="entry name" value="P-loop containing nucleoside triphosphate hydrolases"/>
    <property type="match status" value="1"/>
</dbReference>
<dbReference type="Gene3D" id="3.40.50.300">
    <property type="entry name" value="P-loop containing nucleotide triphosphate hydrolases"/>
    <property type="match status" value="1"/>
</dbReference>
<dbReference type="STRING" id="105559.Nwat_3019"/>
<dbReference type="RefSeq" id="WP_013221802.1">
    <property type="nucleotide sequence ID" value="NC_014315.1"/>
</dbReference>
<dbReference type="HOGENOM" id="CLU_053995_1_0_6"/>
<evidence type="ECO:0000313" key="3">
    <source>
        <dbReference type="Proteomes" id="UP000000393"/>
    </source>
</evidence>
<keyword evidence="3" id="KW-1185">Reference proteome</keyword>
<dbReference type="SMART" id="SM00382">
    <property type="entry name" value="AAA"/>
    <property type="match status" value="1"/>
</dbReference>
<dbReference type="GO" id="GO:0005524">
    <property type="term" value="F:ATP binding"/>
    <property type="evidence" value="ECO:0007669"/>
    <property type="project" value="InterPro"/>
</dbReference>
<dbReference type="InterPro" id="IPR003593">
    <property type="entry name" value="AAA+_ATPase"/>
</dbReference>
<organism evidence="2 3">
    <name type="scientific">Nitrosococcus watsoni (strain C-113)</name>
    <dbReference type="NCBI Taxonomy" id="105559"/>
    <lineage>
        <taxon>Bacteria</taxon>
        <taxon>Pseudomonadati</taxon>
        <taxon>Pseudomonadota</taxon>
        <taxon>Gammaproteobacteria</taxon>
        <taxon>Chromatiales</taxon>
        <taxon>Chromatiaceae</taxon>
        <taxon>Nitrosococcus</taxon>
    </lineage>
</organism>
<accession>D8KC70</accession>
<dbReference type="InterPro" id="IPR027417">
    <property type="entry name" value="P-loop_NTPase"/>
</dbReference>
<dbReference type="Pfam" id="PF00004">
    <property type="entry name" value="AAA"/>
    <property type="match status" value="1"/>
</dbReference>
<dbReference type="AlphaFoldDB" id="D8KC70"/>
<sequence length="348" mass="39110">MRPSQITTLLKREFTAARNGQHTPVMLWGPPGVGKSQLLSQVADSFGVPLIDLRLSQLEPTDLRGIPFRTDHWVEWAIPAMLPNSKRHGSEGILFLDELTSALPTVSAAAYQLILDRQLGEYAVPEGWAIVAAGNRQGDRGITYTLPAPLANRFTHYEIEPHVGDWVTWAAHRGIDQRLIGFLLYRPELLFDFDPNQNPLAFPTPRSWEYAHRALQKFEDVPELLLEALQACVGPGAGLELKAFIDNMARMPDVEAILRGEDASVPEALDLQYGVAATLVRRAVDARNSHEAHQIYGYILGYATRLPEREMGVMLVTEMFRAIGRPLLKHPEFSKWARQVSDLMLYER</sequence>
<feature type="domain" description="AAA+ ATPase" evidence="1">
    <location>
        <begin position="21"/>
        <end position="164"/>
    </location>
</feature>
<dbReference type="Proteomes" id="UP000000393">
    <property type="component" value="Chromosome"/>
</dbReference>
<dbReference type="eggNOG" id="COG0714">
    <property type="taxonomic scope" value="Bacteria"/>
</dbReference>
<reference evidence="2 3" key="1">
    <citation type="submission" date="2010-06" db="EMBL/GenBank/DDBJ databases">
        <title>Complete sequence of chromosome of Nitrosococcus watsoni C-113.</title>
        <authorList>
            <consortium name="US DOE Joint Genome Institute"/>
            <person name="Lucas S."/>
            <person name="Copeland A."/>
            <person name="Lapidus A."/>
            <person name="Cheng J.-F."/>
            <person name="Bruce D."/>
            <person name="Goodwin L."/>
            <person name="Pitluck S."/>
            <person name="Malfatti S.A."/>
            <person name="Chain P.S.G."/>
            <person name="Land M."/>
            <person name="Hauser L."/>
            <person name="Kyrpides N."/>
            <person name="Ivanova N."/>
            <person name="Cambell M.A."/>
            <person name="Heidelberg J.F."/>
            <person name="Klotz M.G."/>
            <person name="Woyke T."/>
        </authorList>
    </citation>
    <scope>NUCLEOTIDE SEQUENCE [LARGE SCALE GENOMIC DNA]</scope>
    <source>
        <strain evidence="2 3">C-113</strain>
    </source>
</reference>
<evidence type="ECO:0000313" key="2">
    <source>
        <dbReference type="EMBL" id="ADJ29741.1"/>
    </source>
</evidence>
<evidence type="ECO:0000259" key="1">
    <source>
        <dbReference type="SMART" id="SM00382"/>
    </source>
</evidence>
<proteinExistence type="predicted"/>
<dbReference type="InterPro" id="IPR003959">
    <property type="entry name" value="ATPase_AAA_core"/>
</dbReference>
<gene>
    <name evidence="2" type="ordered locus">Nwat_3019</name>
</gene>
<dbReference type="EMBL" id="CP002086">
    <property type="protein sequence ID" value="ADJ29741.1"/>
    <property type="molecule type" value="Genomic_DNA"/>
</dbReference>
<dbReference type="OrthoDB" id="9808317at2"/>